<dbReference type="PANTHER" id="PTHR22601">
    <property type="entry name" value="ISP4 LIKE PROTEIN"/>
    <property type="match status" value="1"/>
</dbReference>
<dbReference type="InterPro" id="IPR004813">
    <property type="entry name" value="OPT"/>
</dbReference>
<dbReference type="AlphaFoldDB" id="A0A7C8QM46"/>
<dbReference type="GO" id="GO:0016020">
    <property type="term" value="C:membrane"/>
    <property type="evidence" value="ECO:0007669"/>
    <property type="project" value="UniProtKB-SubCell"/>
</dbReference>
<keyword evidence="3" id="KW-0813">Transport</keyword>
<keyword evidence="8 9" id="KW-0472">Membrane</keyword>
<feature type="transmembrane region" description="Helical" evidence="9">
    <location>
        <begin position="390"/>
        <end position="411"/>
    </location>
</feature>
<dbReference type="NCBIfam" id="TIGR00727">
    <property type="entry name" value="ISP4_OPT"/>
    <property type="match status" value="1"/>
</dbReference>
<feature type="transmembrane region" description="Helical" evidence="9">
    <location>
        <begin position="695"/>
        <end position="715"/>
    </location>
</feature>
<comment type="subcellular location">
    <subcellularLocation>
        <location evidence="1">Membrane</location>
        <topology evidence="1">Multi-pass membrane protein</topology>
    </subcellularLocation>
</comment>
<accession>A0A7C8QM46</accession>
<evidence type="ECO:0000256" key="9">
    <source>
        <dbReference type="SAM" id="Phobius"/>
    </source>
</evidence>
<dbReference type="GO" id="GO:0035673">
    <property type="term" value="F:oligopeptide transmembrane transporter activity"/>
    <property type="evidence" value="ECO:0007669"/>
    <property type="project" value="InterPro"/>
</dbReference>
<dbReference type="NCBIfam" id="TIGR00728">
    <property type="entry name" value="OPT_sfam"/>
    <property type="match status" value="1"/>
</dbReference>
<evidence type="ECO:0008006" key="12">
    <source>
        <dbReference type="Google" id="ProtNLM"/>
    </source>
</evidence>
<evidence type="ECO:0000256" key="8">
    <source>
        <dbReference type="ARBA" id="ARBA00023136"/>
    </source>
</evidence>
<keyword evidence="4 9" id="KW-0812">Transmembrane</keyword>
<evidence type="ECO:0000256" key="3">
    <source>
        <dbReference type="ARBA" id="ARBA00022448"/>
    </source>
</evidence>
<comment type="similarity">
    <text evidence="2">Belongs to the oligopeptide OPT transporter family.</text>
</comment>
<feature type="transmembrane region" description="Helical" evidence="9">
    <location>
        <begin position="316"/>
        <end position="338"/>
    </location>
</feature>
<gene>
    <name evidence="10" type="ORF">TWF191_008414</name>
</gene>
<feature type="transmembrane region" description="Helical" evidence="9">
    <location>
        <begin position="358"/>
        <end position="378"/>
    </location>
</feature>
<evidence type="ECO:0000256" key="1">
    <source>
        <dbReference type="ARBA" id="ARBA00004141"/>
    </source>
</evidence>
<feature type="transmembrane region" description="Helical" evidence="9">
    <location>
        <begin position="727"/>
        <end position="752"/>
    </location>
</feature>
<evidence type="ECO:0000313" key="11">
    <source>
        <dbReference type="Proteomes" id="UP000483672"/>
    </source>
</evidence>
<dbReference type="InterPro" id="IPR004648">
    <property type="entry name" value="Oligpept_transpt"/>
</dbReference>
<protein>
    <recommendedName>
        <fullName evidence="12">OPT family small oligopeptide transporter</fullName>
    </recommendedName>
</protein>
<feature type="transmembrane region" description="Helical" evidence="9">
    <location>
        <begin position="273"/>
        <end position="295"/>
    </location>
</feature>
<comment type="caution">
    <text evidence="10">The sequence shown here is derived from an EMBL/GenBank/DDBJ whole genome shotgun (WGS) entry which is preliminary data.</text>
</comment>
<evidence type="ECO:0000256" key="7">
    <source>
        <dbReference type="ARBA" id="ARBA00022989"/>
    </source>
</evidence>
<evidence type="ECO:0000256" key="5">
    <source>
        <dbReference type="ARBA" id="ARBA00022856"/>
    </source>
</evidence>
<dbReference type="Proteomes" id="UP000483672">
    <property type="component" value="Unassembled WGS sequence"/>
</dbReference>
<dbReference type="GO" id="GO:0015031">
    <property type="term" value="P:protein transport"/>
    <property type="evidence" value="ECO:0007669"/>
    <property type="project" value="UniProtKB-KW"/>
</dbReference>
<feature type="transmembrane region" description="Helical" evidence="9">
    <location>
        <begin position="249"/>
        <end position="267"/>
    </location>
</feature>
<keyword evidence="5" id="KW-0571">Peptide transport</keyword>
<feature type="transmembrane region" description="Helical" evidence="9">
    <location>
        <begin position="465"/>
        <end position="485"/>
    </location>
</feature>
<evidence type="ECO:0000256" key="2">
    <source>
        <dbReference type="ARBA" id="ARBA00008807"/>
    </source>
</evidence>
<keyword evidence="7 9" id="KW-1133">Transmembrane helix</keyword>
<evidence type="ECO:0000256" key="6">
    <source>
        <dbReference type="ARBA" id="ARBA00022927"/>
    </source>
</evidence>
<keyword evidence="6" id="KW-0653">Protein transport</keyword>
<dbReference type="EMBL" id="WIPF01000057">
    <property type="protein sequence ID" value="KAF3217783.1"/>
    <property type="molecule type" value="Genomic_DNA"/>
</dbReference>
<proteinExistence type="inferred from homology"/>
<dbReference type="Pfam" id="PF03169">
    <property type="entry name" value="OPT"/>
    <property type="match status" value="1"/>
</dbReference>
<feature type="transmembrane region" description="Helical" evidence="9">
    <location>
        <begin position="576"/>
        <end position="596"/>
    </location>
</feature>
<feature type="transmembrane region" description="Helical" evidence="9">
    <location>
        <begin position="628"/>
        <end position="650"/>
    </location>
</feature>
<name>A0A7C8QM46_ORBOL</name>
<organism evidence="10 11">
    <name type="scientific">Orbilia oligospora</name>
    <name type="common">Nematode-trapping fungus</name>
    <name type="synonym">Arthrobotrys oligospora</name>
    <dbReference type="NCBI Taxonomy" id="2813651"/>
    <lineage>
        <taxon>Eukaryota</taxon>
        <taxon>Fungi</taxon>
        <taxon>Dikarya</taxon>
        <taxon>Ascomycota</taxon>
        <taxon>Pezizomycotina</taxon>
        <taxon>Orbiliomycetes</taxon>
        <taxon>Orbiliales</taxon>
        <taxon>Orbiliaceae</taxon>
        <taxon>Orbilia</taxon>
    </lineage>
</organism>
<sequence>MKKLTLGAHTAPLIGRICHSAAWILPVLGWMGGPKLQQIRGFTAKMLRNLRNSIGGRSTDATASGNDAIGSAERRASQVYSSHQYDPNYPTEKLDELGNALANHDVEKEQAIVESTEDDSPYLEVRAAVRNYDEDVPCNTIRAWAIGLFLATLLSGINMLFSMRAPSILITSIVTQLLAYPMGRAWDIVMPKRKFKTFGREWSFVPGPFNMKEHVISVVMANVSFGGGAAYSTDILLAQIARYGFDYGWGFALLLTFSTQCLGFGLAGLCRRFLVWPAAMIWPANLVNTSLFYALHDHSKAVPASANGWSISRYRFFLYVLIGAFVWYWIPGFLFQALSVFAFPTFIAPNNVIVNQLFGGWTGVSLIPITFDWTQIAGYIGSPLIPPWHAIGNTVFGTVFFYVLITMGIHYSGAWYSAYLPISDSGSYDNTAQPYNVSRILDENHRLDVAKYESYSPLFLSTTFAMSYGLSFAAIAAVIVHTALYHGKEIYGRMKAARNQEDDIHMKLMKKYKDSPDWWYLGFFFVMLALGLTASLAFNTGLEWWAFLISIIIAIVWLVPVGMIQAVTNIQIGLNVITEFIIGYMTPGRPIAMMMFKTYGYITMSQSLNFTQGLKLGHYMKVPPRTMFWAQVTAAMWTSVVQVAVMYWALGAIKGICTKAAINHFTCPNATVFFNASIVWGVIGPARMFSPGQIYSGLMWFFLIGAVTPIIFYFITRKYPKSFLRYVNWPVIFSGSGLIPPATPLNYLAWGIVGFIFNHHLRKRFSGWWANYNYLTSAGLDVGLALCTIIIFLTLSMTNTEPPKWWGNTVGLNTMDAMGTAIQEGVPEKGFFGPEEWH</sequence>
<reference evidence="10 11" key="1">
    <citation type="submission" date="2019-06" db="EMBL/GenBank/DDBJ databases">
        <authorList>
            <person name="Palmer J.M."/>
        </authorList>
    </citation>
    <scope>NUCLEOTIDE SEQUENCE [LARGE SCALE GENOMIC DNA]</scope>
    <source>
        <strain evidence="10 11">TWF191</strain>
    </source>
</reference>
<feature type="transmembrane region" description="Helical" evidence="9">
    <location>
        <begin position="544"/>
        <end position="564"/>
    </location>
</feature>
<evidence type="ECO:0000313" key="10">
    <source>
        <dbReference type="EMBL" id="KAF3217783.1"/>
    </source>
</evidence>
<feature type="transmembrane region" description="Helical" evidence="9">
    <location>
        <begin position="518"/>
        <end position="538"/>
    </location>
</feature>
<feature type="transmembrane region" description="Helical" evidence="9">
    <location>
        <begin position="141"/>
        <end position="161"/>
    </location>
</feature>
<evidence type="ECO:0000256" key="4">
    <source>
        <dbReference type="ARBA" id="ARBA00022692"/>
    </source>
</evidence>
<feature type="transmembrane region" description="Helical" evidence="9">
    <location>
        <begin position="772"/>
        <end position="795"/>
    </location>
</feature>
<feature type="transmembrane region" description="Helical" evidence="9">
    <location>
        <begin position="662"/>
        <end position="683"/>
    </location>
</feature>